<evidence type="ECO:0008006" key="3">
    <source>
        <dbReference type="Google" id="ProtNLM"/>
    </source>
</evidence>
<accession>A0A2U3QKG8</accession>
<keyword evidence="2" id="KW-1185">Reference proteome</keyword>
<organism evidence="1 2">
    <name type="scientific">Candidatus Sulfobium mesophilum</name>
    <dbReference type="NCBI Taxonomy" id="2016548"/>
    <lineage>
        <taxon>Bacteria</taxon>
        <taxon>Pseudomonadati</taxon>
        <taxon>Nitrospirota</taxon>
        <taxon>Nitrospiria</taxon>
        <taxon>Nitrospirales</taxon>
        <taxon>Nitrospiraceae</taxon>
        <taxon>Candidatus Sulfobium</taxon>
    </lineage>
</organism>
<evidence type="ECO:0000313" key="2">
    <source>
        <dbReference type="Proteomes" id="UP000245125"/>
    </source>
</evidence>
<proteinExistence type="predicted"/>
<reference evidence="2" key="1">
    <citation type="submission" date="2018-03" db="EMBL/GenBank/DDBJ databases">
        <authorList>
            <person name="Zecchin S."/>
        </authorList>
    </citation>
    <scope>NUCLEOTIDE SEQUENCE [LARGE SCALE GENOMIC DNA]</scope>
</reference>
<dbReference type="Proteomes" id="UP000245125">
    <property type="component" value="Unassembled WGS sequence"/>
</dbReference>
<sequence length="159" mass="17918">MNMDRFDDLMSAISFAEANEHEKARELLKARDTVLLAVPEGLVDMHVLKYALNLSKRIEAAIDILYLASSDATDPLLETFISETRKENIDCSLVRKEGCMKKEIQDYTEKKKEVLFVVVGSTPELDVACKAGDKSLSEAWRRLKCPLVVVKRTVMPELA</sequence>
<evidence type="ECO:0000313" key="1">
    <source>
        <dbReference type="EMBL" id="SPQ01888.1"/>
    </source>
</evidence>
<protein>
    <recommendedName>
        <fullName evidence="3">UspA domain-containing protein</fullName>
    </recommendedName>
</protein>
<dbReference type="EMBL" id="OUUY01000128">
    <property type="protein sequence ID" value="SPQ01888.1"/>
    <property type="molecule type" value="Genomic_DNA"/>
</dbReference>
<dbReference type="OrthoDB" id="9789549at2"/>
<name>A0A2U3QKG8_9BACT</name>
<dbReference type="AlphaFoldDB" id="A0A2U3QKG8"/>
<gene>
    <name evidence="1" type="ORF">NBG4_780007</name>
</gene>